<protein>
    <submittedName>
        <fullName evidence="1">Uncharacterized protein</fullName>
    </submittedName>
</protein>
<dbReference type="EMBL" id="JTLV02000001">
    <property type="protein sequence ID" value="PQM32134.1"/>
    <property type="molecule type" value="Genomic_DNA"/>
</dbReference>
<dbReference type="EMBL" id="JTLV02000001">
    <property type="protein sequence ID" value="PQM31914.1"/>
    <property type="molecule type" value="Genomic_DNA"/>
</dbReference>
<organism evidence="1 9">
    <name type="scientific">Spiroplasma poulsonii</name>
    <dbReference type="NCBI Taxonomy" id="2138"/>
    <lineage>
        <taxon>Bacteria</taxon>
        <taxon>Bacillati</taxon>
        <taxon>Mycoplasmatota</taxon>
        <taxon>Mollicutes</taxon>
        <taxon>Entomoplasmatales</taxon>
        <taxon>Spiroplasmataceae</taxon>
        <taxon>Spiroplasma</taxon>
    </lineage>
</organism>
<dbReference type="Proteomes" id="UP000031565">
    <property type="component" value="Unassembled WGS sequence"/>
</dbReference>
<dbReference type="EMBL" id="JTLV02000001">
    <property type="protein sequence ID" value="PQM31172.1"/>
    <property type="molecule type" value="Genomic_DNA"/>
</dbReference>
<evidence type="ECO:0000313" key="5">
    <source>
        <dbReference type="EMBL" id="PQM31457.1"/>
    </source>
</evidence>
<proteinExistence type="predicted"/>
<evidence type="ECO:0000313" key="6">
    <source>
        <dbReference type="EMBL" id="PQM31914.1"/>
    </source>
</evidence>
<evidence type="ECO:0000313" key="9">
    <source>
        <dbReference type="Proteomes" id="UP000031565"/>
    </source>
</evidence>
<name>A0A0C2I4K5_9MOLU</name>
<dbReference type="STRING" id="2138.SMSRO_v1c00840"/>
<dbReference type="AlphaFoldDB" id="A0A0C2I4K5"/>
<evidence type="ECO:0000313" key="4">
    <source>
        <dbReference type="EMBL" id="PQM31172.1"/>
    </source>
</evidence>
<dbReference type="EMBL" id="JTLV02000001">
    <property type="protein sequence ID" value="PQM31457.1"/>
    <property type="molecule type" value="Genomic_DNA"/>
</dbReference>
<keyword evidence="9" id="KW-1185">Reference proteome</keyword>
<dbReference type="EMBL" id="JTLV02000007">
    <property type="protein sequence ID" value="PQM29810.1"/>
    <property type="molecule type" value="Genomic_DNA"/>
</dbReference>
<dbReference type="EMBL" id="JTLV02000001">
    <property type="protein sequence ID" value="PQM32311.1"/>
    <property type="molecule type" value="Genomic_DNA"/>
</dbReference>
<evidence type="ECO:0000313" key="8">
    <source>
        <dbReference type="EMBL" id="PQM32311.1"/>
    </source>
</evidence>
<dbReference type="EMBL" id="JTLV02000001">
    <property type="protein sequence ID" value="PQM30424.1"/>
    <property type="molecule type" value="Genomic_DNA"/>
</dbReference>
<dbReference type="EMBL" id="JTLV02000001">
    <property type="protein sequence ID" value="PQM30328.1"/>
    <property type="molecule type" value="Genomic_DNA"/>
</dbReference>
<reference evidence="1 9" key="2">
    <citation type="journal article" date="2015" name="MBio">
        <title>Genome sequence of the Drosophila melanogaster male-killing Spiroplasma strain MSRO endosymbiont.</title>
        <authorList>
            <person name="Paredes J.C."/>
            <person name="Herren J.K."/>
            <person name="Schupfer F."/>
            <person name="Marin R."/>
            <person name="Claverol S."/>
            <person name="Kuo C.H."/>
            <person name="Lemaitre B."/>
            <person name="Beven L."/>
        </authorList>
    </citation>
    <scope>NUCLEOTIDE SEQUENCE [LARGE SCALE GENOMIC DNA]</scope>
    <source>
        <strain evidence="1 9">MSRO</strain>
    </source>
</reference>
<evidence type="ECO:0000313" key="2">
    <source>
        <dbReference type="EMBL" id="PQM30328.1"/>
    </source>
</evidence>
<sequence length="38" mass="4641">MKKLNKICLKQKYWGYCSKCNQENKLQELMFKSYSVSF</sequence>
<evidence type="ECO:0000313" key="7">
    <source>
        <dbReference type="EMBL" id="PQM32134.1"/>
    </source>
</evidence>
<comment type="caution">
    <text evidence="1">The sequence shown here is derived from an EMBL/GenBank/DDBJ whole genome shotgun (WGS) entry which is preliminary data.</text>
</comment>
<gene>
    <name evidence="2" type="ORF">SMSRO_SF000860</name>
    <name evidence="3" type="ORF">SMSRO_SF001860</name>
    <name evidence="4" type="ORF">SMSRO_SF009760</name>
    <name evidence="5" type="ORF">SMSRO_SF012900</name>
    <name evidence="6" type="ORF">SMSRO_SF017750</name>
    <name evidence="7" type="ORF">SMSRO_SF020340</name>
    <name evidence="8" type="ORF">SMSRO_SF022190</name>
    <name evidence="1" type="ORF">SMSRO_SF029780</name>
</gene>
<reference evidence="1" key="3">
    <citation type="submission" date="2017-11" db="EMBL/GenBank/DDBJ databases">
        <title>Cell-free culture of the endosymbiotic bacteria Spiroplasma poulsonii highlights bacterial genes involved in host-symbiont interactions.</title>
        <authorList>
            <person name="Masson F."/>
            <person name="Calderon Copete S.P."/>
            <person name="Schupfer F."/>
            <person name="Garcia-Arraez G."/>
            <person name="Lemaitre B."/>
        </authorList>
    </citation>
    <scope>NUCLEOTIDE SEQUENCE</scope>
    <source>
        <strain evidence="1">MSRO</strain>
    </source>
</reference>
<evidence type="ECO:0000313" key="3">
    <source>
        <dbReference type="EMBL" id="PQM30424.1"/>
    </source>
</evidence>
<evidence type="ECO:0000313" key="1">
    <source>
        <dbReference type="EMBL" id="PQM29810.1"/>
    </source>
</evidence>
<reference evidence="1" key="1">
    <citation type="submission" date="2014-10" db="EMBL/GenBank/DDBJ databases">
        <authorList>
            <person name="Seo M.-J."/>
            <person name="Seok Y.J."/>
            <person name="Cha I.-T."/>
        </authorList>
    </citation>
    <scope>NUCLEOTIDE SEQUENCE</scope>
    <source>
        <strain evidence="1">MSRO</strain>
    </source>
</reference>
<accession>A0A0C2I4K5</accession>